<keyword evidence="4" id="KW-1185">Reference proteome</keyword>
<evidence type="ECO:0000313" key="4">
    <source>
        <dbReference type="Proteomes" id="UP000629098"/>
    </source>
</evidence>
<sequence length="261" mass="28754">MEDATSVERTRTTSNKRVRAHHNRQDYRASLTKRVVSNLGEGNSLMLIGEPGMGKTHLAKLVQTELDAVYAIYTGSVKACLVAIAQQIDCPIVNEDGKPLTIDRLKEEIAQNINGIILIADNVHRFPASLKYWLEGLQEAGIIMLLLGTKRDLEGVSFKMPRLKLEPLTEADTRSLIWKEVSVRNLSLPSHRVAELASRAGGNPMLAKRMIDELESGVDDPNLNDGDTYIDISPVLMAAVGILAAVRFIGLALHDRSHLTK</sequence>
<proteinExistence type="predicted"/>
<evidence type="ECO:0000313" key="3">
    <source>
        <dbReference type="EMBL" id="MBD2770715.1"/>
    </source>
</evidence>
<feature type="domain" description="ORC1/DEAH AAA+ ATPase" evidence="2">
    <location>
        <begin position="43"/>
        <end position="154"/>
    </location>
</feature>
<dbReference type="Proteomes" id="UP000629098">
    <property type="component" value="Unassembled WGS sequence"/>
</dbReference>
<reference evidence="3" key="1">
    <citation type="submission" date="2020-09" db="EMBL/GenBank/DDBJ databases">
        <title>Iningainema tapete sp. nov. (Scytonemataceae, Cyanobacteria) from greenhouses in central Florida (USA) produces two types of nodularin with biosynthetic potential for microcystin-LR and anabaenopeptins.</title>
        <authorList>
            <person name="Berthold D.E."/>
            <person name="Lefler F.W."/>
            <person name="Huang I.-S."/>
            <person name="Abdulla H."/>
            <person name="Zimba P.V."/>
            <person name="Laughinghouse H.D. IV."/>
        </authorList>
    </citation>
    <scope>NUCLEOTIDE SEQUENCE</scope>
    <source>
        <strain evidence="3">BLCCT55</strain>
    </source>
</reference>
<evidence type="ECO:0000259" key="2">
    <source>
        <dbReference type="Pfam" id="PF13401"/>
    </source>
</evidence>
<keyword evidence="3" id="KW-0547">Nucleotide-binding</keyword>
<feature type="region of interest" description="Disordered" evidence="1">
    <location>
        <begin position="1"/>
        <end position="23"/>
    </location>
</feature>
<dbReference type="InterPro" id="IPR049945">
    <property type="entry name" value="AAA_22"/>
</dbReference>
<protein>
    <submittedName>
        <fullName evidence="3">ATP-binding protein</fullName>
    </submittedName>
</protein>
<dbReference type="Pfam" id="PF13401">
    <property type="entry name" value="AAA_22"/>
    <property type="match status" value="1"/>
</dbReference>
<gene>
    <name evidence="3" type="ORF">ICL16_00895</name>
</gene>
<comment type="caution">
    <text evidence="3">The sequence shown here is derived from an EMBL/GenBank/DDBJ whole genome shotgun (WGS) entry which is preliminary data.</text>
</comment>
<dbReference type="EMBL" id="JACXAE010000008">
    <property type="protein sequence ID" value="MBD2770715.1"/>
    <property type="molecule type" value="Genomic_DNA"/>
</dbReference>
<dbReference type="InterPro" id="IPR027417">
    <property type="entry name" value="P-loop_NTPase"/>
</dbReference>
<name>A0A8J7C976_9CYAN</name>
<feature type="compositionally biased region" description="Basic and acidic residues" evidence="1">
    <location>
        <begin position="1"/>
        <end position="11"/>
    </location>
</feature>
<accession>A0A8J7C976</accession>
<evidence type="ECO:0000256" key="1">
    <source>
        <dbReference type="SAM" id="MobiDB-lite"/>
    </source>
</evidence>
<dbReference type="SUPFAM" id="SSF52540">
    <property type="entry name" value="P-loop containing nucleoside triphosphate hydrolases"/>
    <property type="match status" value="1"/>
</dbReference>
<dbReference type="RefSeq" id="WP_190825014.1">
    <property type="nucleotide sequence ID" value="NZ_CAWPPI010000008.1"/>
</dbReference>
<keyword evidence="3" id="KW-0067">ATP-binding</keyword>
<dbReference type="GO" id="GO:0005524">
    <property type="term" value="F:ATP binding"/>
    <property type="evidence" value="ECO:0007669"/>
    <property type="project" value="UniProtKB-KW"/>
</dbReference>
<dbReference type="Gene3D" id="3.40.50.300">
    <property type="entry name" value="P-loop containing nucleotide triphosphate hydrolases"/>
    <property type="match status" value="1"/>
</dbReference>
<dbReference type="AlphaFoldDB" id="A0A8J7C976"/>
<dbReference type="GO" id="GO:0016887">
    <property type="term" value="F:ATP hydrolysis activity"/>
    <property type="evidence" value="ECO:0007669"/>
    <property type="project" value="InterPro"/>
</dbReference>
<organism evidence="3 4">
    <name type="scientific">Iningainema tapete BLCC-T55</name>
    <dbReference type="NCBI Taxonomy" id="2748662"/>
    <lineage>
        <taxon>Bacteria</taxon>
        <taxon>Bacillati</taxon>
        <taxon>Cyanobacteriota</taxon>
        <taxon>Cyanophyceae</taxon>
        <taxon>Nostocales</taxon>
        <taxon>Scytonemataceae</taxon>
        <taxon>Iningainema tapete</taxon>
    </lineage>
</organism>